<dbReference type="Gene3D" id="2.60.40.10">
    <property type="entry name" value="Immunoglobulins"/>
    <property type="match status" value="1"/>
</dbReference>
<comment type="similarity">
    <text evidence="1">Belongs to the glycosyl hydrolase 2 family.</text>
</comment>
<dbReference type="SUPFAM" id="SSF49785">
    <property type="entry name" value="Galactose-binding domain-like"/>
    <property type="match status" value="1"/>
</dbReference>
<protein>
    <recommendedName>
        <fullName evidence="10">Glycoside hydrolase family 2</fullName>
    </recommendedName>
</protein>
<gene>
    <name evidence="8" type="ORF">ALGA_0453</name>
</gene>
<evidence type="ECO:0000313" key="9">
    <source>
        <dbReference type="Proteomes" id="UP000218267"/>
    </source>
</evidence>
<organism evidence="8 9">
    <name type="scientific">Labilibaculum antarcticum</name>
    <dbReference type="NCBI Taxonomy" id="1717717"/>
    <lineage>
        <taxon>Bacteria</taxon>
        <taxon>Pseudomonadati</taxon>
        <taxon>Bacteroidota</taxon>
        <taxon>Bacteroidia</taxon>
        <taxon>Marinilabiliales</taxon>
        <taxon>Marinifilaceae</taxon>
        <taxon>Labilibaculum</taxon>
    </lineage>
</organism>
<dbReference type="Gene3D" id="3.20.20.80">
    <property type="entry name" value="Glycosidases"/>
    <property type="match status" value="1"/>
</dbReference>
<evidence type="ECO:0000256" key="1">
    <source>
        <dbReference type="ARBA" id="ARBA00007401"/>
    </source>
</evidence>
<sequence length="1083" mass="123246">MNLKFNEMKRLNLLLIIFMCLLGACAPIQKSQVDLSGEWAFQLDPENVGVQQSWFNQDLKDQIKLPGTTDEAGYGEKTSGSDYGILTRVHKYIGAAWYQREIEIPEEWKDKEITLLLERVLWQSKIYVDGKELSTKDALATPHVHHLGVLKEGKHRLTLRIDNSLIRNMGDKGHAYGEYTQSIWNGVVGKIELQARNDLNIESIRTFPYAENNQLELDVKLSKTGGLTTSLEVKVFDTSNNKLLVESLVSVTDMQQQVVIPITNKIKLWNEFNPAIYRLEATLKDGESVDTYETNFGFSKVSASKSHVLINGESVFLRGNLDCVHFPLTGYPSMDVEGWKRIFRIYKEYGLNHVRFHSWCPPEAAFTAADELGIYIQAEASTWIDWWMALSKEESKDRPEMYTQGEPKGLGPDNPDASEFVKAEINRVLDTYGNHPSFILFCIGNELGNSDFDVMGEWMRQAKEKDSRRLYAASTARTVTPNCEYSATHSYPGIGGVRQHMTNNNNWDYEKNYGQTPVPVIAHEIGQWPVYPEWKEIDKYTGVLRARNLEGFREQAKKNGVFSQDKELHQASGKLSVLLYKDEIESFMRTPSCAGIQLLSMQDYQGQGEALIGWLDCFYDSKGIVTPEEFRQFSNTIVPLVKLPSYTFWGGDSLKSEVLLHHFGEADLNNQSIRWSLVSDIEEELLEGVFSAADYQKGTLLKVGVLEVKLPDVKKASQYTLQLSVQGTEFVNAWHIWIYPKQLDLKQDDILITESLNSEAFNKLEQGGKVLLLAHQCGDPANTKFAAWKPLYWSASFFPGQSIETLGLIVQDKHPAFADFPTENYNDWQWWNICKGAHGFALDSFPEDYKSIAQPVGDFHYNHKLGSIFELKYGKGKLLVCGYDLSESRTQFPEVRQLKYSLLNYMKSDLFHPNLELDRPFLTEKFKKFELATSLAPKGFEEAILYVKSAAKMKKNGNSSWAKETDQVVIANKVDYKIEKGNSYKDEQSSCWVGSELEILIKTPEGIKGEFYVFFHDWNNQGRKGVLNFEGRDYILGAHSKEGEWVKLNVMREDSNDGKLILKAKCTRGGNLMISAIAYITKN</sequence>
<keyword evidence="4" id="KW-0732">Signal</keyword>
<dbReference type="PROSITE" id="PS51257">
    <property type="entry name" value="PROKAR_LIPOPROTEIN"/>
    <property type="match status" value="1"/>
</dbReference>
<dbReference type="InterPro" id="IPR036156">
    <property type="entry name" value="Beta-gal/glucu_dom_sf"/>
</dbReference>
<evidence type="ECO:0000256" key="4">
    <source>
        <dbReference type="SAM" id="SignalP"/>
    </source>
</evidence>
<reference evidence="9" key="2">
    <citation type="journal article" date="2020" name="Antonie Van Leeuwenhoek">
        <title>Labilibaculum antarcticum sp. nov., a novel facultative anaerobic, psychrotorelant bacterium isolated from marine sediment of Antarctica.</title>
        <authorList>
            <person name="Watanabe M."/>
            <person name="Kojima H."/>
            <person name="Fukui M."/>
        </authorList>
    </citation>
    <scope>NUCLEOTIDE SEQUENCE [LARGE SCALE GENOMIC DNA]</scope>
    <source>
        <strain evidence="9">SPP2</strain>
    </source>
</reference>
<keyword evidence="2" id="KW-0378">Hydrolase</keyword>
<feature type="signal peptide" evidence="4">
    <location>
        <begin position="1"/>
        <end position="26"/>
    </location>
</feature>
<feature type="domain" description="Glycosyl hydrolases family 2 sugar binding" evidence="7">
    <location>
        <begin position="35"/>
        <end position="160"/>
    </location>
</feature>
<evidence type="ECO:0008006" key="10">
    <source>
        <dbReference type="Google" id="ProtNLM"/>
    </source>
</evidence>
<dbReference type="KEGG" id="mbas:ALGA_0453"/>
<dbReference type="EMBL" id="AP018042">
    <property type="protein sequence ID" value="BAX78846.1"/>
    <property type="molecule type" value="Genomic_DNA"/>
</dbReference>
<dbReference type="InterPro" id="IPR051913">
    <property type="entry name" value="GH2_Domain-Containing"/>
</dbReference>
<dbReference type="Pfam" id="PF00703">
    <property type="entry name" value="Glyco_hydro_2"/>
    <property type="match status" value="1"/>
</dbReference>
<dbReference type="InterPro" id="IPR006103">
    <property type="entry name" value="Glyco_hydro_2_cat"/>
</dbReference>
<dbReference type="Pfam" id="PF02837">
    <property type="entry name" value="Glyco_hydro_2_N"/>
    <property type="match status" value="1"/>
</dbReference>
<evidence type="ECO:0000259" key="6">
    <source>
        <dbReference type="Pfam" id="PF02836"/>
    </source>
</evidence>
<keyword evidence="3" id="KW-0326">Glycosidase</keyword>
<feature type="domain" description="Glycoside hydrolase family 2 catalytic" evidence="6">
    <location>
        <begin position="304"/>
        <end position="493"/>
    </location>
</feature>
<proteinExistence type="inferred from homology"/>
<dbReference type="Gene3D" id="2.60.120.260">
    <property type="entry name" value="Galactose-binding domain-like"/>
    <property type="match status" value="1"/>
</dbReference>
<dbReference type="Proteomes" id="UP000218267">
    <property type="component" value="Chromosome"/>
</dbReference>
<dbReference type="SUPFAM" id="SSF49303">
    <property type="entry name" value="beta-Galactosidase/glucuronidase domain"/>
    <property type="match status" value="1"/>
</dbReference>
<dbReference type="GO" id="GO:0005975">
    <property type="term" value="P:carbohydrate metabolic process"/>
    <property type="evidence" value="ECO:0007669"/>
    <property type="project" value="InterPro"/>
</dbReference>
<accession>A0A1Y1CEQ6</accession>
<keyword evidence="9" id="KW-1185">Reference proteome</keyword>
<dbReference type="InterPro" id="IPR008979">
    <property type="entry name" value="Galactose-bd-like_sf"/>
</dbReference>
<dbReference type="InterPro" id="IPR006102">
    <property type="entry name" value="Ig-like_GH2"/>
</dbReference>
<evidence type="ECO:0000256" key="2">
    <source>
        <dbReference type="ARBA" id="ARBA00022801"/>
    </source>
</evidence>
<dbReference type="SUPFAM" id="SSF51445">
    <property type="entry name" value="(Trans)glycosidases"/>
    <property type="match status" value="1"/>
</dbReference>
<dbReference type="InterPro" id="IPR006104">
    <property type="entry name" value="Glyco_hydro_2_N"/>
</dbReference>
<dbReference type="Pfam" id="PF02836">
    <property type="entry name" value="Glyco_hydro_2_C"/>
    <property type="match status" value="1"/>
</dbReference>
<dbReference type="InterPro" id="IPR017853">
    <property type="entry name" value="GH"/>
</dbReference>
<dbReference type="OrthoDB" id="9814867at2"/>
<dbReference type="InterPro" id="IPR013783">
    <property type="entry name" value="Ig-like_fold"/>
</dbReference>
<name>A0A1Y1CEQ6_9BACT</name>
<reference evidence="8 9" key="1">
    <citation type="journal article" date="2018" name="Mar. Genomics">
        <title>Complete genome sequence of Marinifilaceae bacterium strain SPP2, isolated from the Antarctic marine sediment.</title>
        <authorList>
            <person name="Watanabe M."/>
            <person name="Kojima H."/>
            <person name="Fukui M."/>
        </authorList>
    </citation>
    <scope>NUCLEOTIDE SEQUENCE [LARGE SCALE GENOMIC DNA]</scope>
    <source>
        <strain evidence="8 9">SPP2</strain>
    </source>
</reference>
<dbReference type="GO" id="GO:0004553">
    <property type="term" value="F:hydrolase activity, hydrolyzing O-glycosyl compounds"/>
    <property type="evidence" value="ECO:0007669"/>
    <property type="project" value="InterPro"/>
</dbReference>
<feature type="chain" id="PRO_5012620918" description="Glycoside hydrolase family 2" evidence="4">
    <location>
        <begin position="27"/>
        <end position="1083"/>
    </location>
</feature>
<dbReference type="PANTHER" id="PTHR42732:SF1">
    <property type="entry name" value="BETA-MANNOSIDASE"/>
    <property type="match status" value="1"/>
</dbReference>
<dbReference type="AlphaFoldDB" id="A0A1Y1CEQ6"/>
<evidence type="ECO:0000259" key="5">
    <source>
        <dbReference type="Pfam" id="PF00703"/>
    </source>
</evidence>
<evidence type="ECO:0000259" key="7">
    <source>
        <dbReference type="Pfam" id="PF02837"/>
    </source>
</evidence>
<dbReference type="PANTHER" id="PTHR42732">
    <property type="entry name" value="BETA-GALACTOSIDASE"/>
    <property type="match status" value="1"/>
</dbReference>
<evidence type="ECO:0000313" key="8">
    <source>
        <dbReference type="EMBL" id="BAX78846.1"/>
    </source>
</evidence>
<evidence type="ECO:0000256" key="3">
    <source>
        <dbReference type="ARBA" id="ARBA00023295"/>
    </source>
</evidence>
<feature type="domain" description="Glycoside hydrolase family 2 immunoglobulin-like beta-sandwich" evidence="5">
    <location>
        <begin position="202"/>
        <end position="298"/>
    </location>
</feature>